<name>A0ACC2UTH1_9FUNG</name>
<evidence type="ECO:0000313" key="2">
    <source>
        <dbReference type="Proteomes" id="UP001165960"/>
    </source>
</evidence>
<dbReference type="Proteomes" id="UP001165960">
    <property type="component" value="Unassembled WGS sequence"/>
</dbReference>
<feature type="non-terminal residue" evidence="1">
    <location>
        <position position="106"/>
    </location>
</feature>
<dbReference type="EMBL" id="QTSX02000006">
    <property type="protein sequence ID" value="KAJ9090415.1"/>
    <property type="molecule type" value="Genomic_DNA"/>
</dbReference>
<sequence>MTHPLTLQPNCLQKAVAASDFTFIQIFGVMHITLTGLIDYMVPSSRPWAILRKSLSYILNLAPSCGGPFLLGLWAVHLQVLRNLPQDEYLTRQETGKPWSETLKDR</sequence>
<comment type="caution">
    <text evidence="1">The sequence shown here is derived from an EMBL/GenBank/DDBJ whole genome shotgun (WGS) entry which is preliminary data.</text>
</comment>
<keyword evidence="2" id="KW-1185">Reference proteome</keyword>
<organism evidence="1 2">
    <name type="scientific">Entomophthora muscae</name>
    <dbReference type="NCBI Taxonomy" id="34485"/>
    <lineage>
        <taxon>Eukaryota</taxon>
        <taxon>Fungi</taxon>
        <taxon>Fungi incertae sedis</taxon>
        <taxon>Zoopagomycota</taxon>
        <taxon>Entomophthoromycotina</taxon>
        <taxon>Entomophthoromycetes</taxon>
        <taxon>Entomophthorales</taxon>
        <taxon>Entomophthoraceae</taxon>
        <taxon>Entomophthora</taxon>
    </lineage>
</organism>
<evidence type="ECO:0000313" key="1">
    <source>
        <dbReference type="EMBL" id="KAJ9090415.1"/>
    </source>
</evidence>
<proteinExistence type="predicted"/>
<reference evidence="1" key="1">
    <citation type="submission" date="2022-04" db="EMBL/GenBank/DDBJ databases">
        <title>Genome of the entomopathogenic fungus Entomophthora muscae.</title>
        <authorList>
            <person name="Elya C."/>
            <person name="Lovett B.R."/>
            <person name="Lee E."/>
            <person name="Macias A.M."/>
            <person name="Hajek A.E."/>
            <person name="De Bivort B.L."/>
            <person name="Kasson M.T."/>
            <person name="De Fine Licht H.H."/>
            <person name="Stajich J.E."/>
        </authorList>
    </citation>
    <scope>NUCLEOTIDE SEQUENCE</scope>
    <source>
        <strain evidence="1">Berkeley</strain>
    </source>
</reference>
<protein>
    <submittedName>
        <fullName evidence="1">Uncharacterized protein</fullName>
    </submittedName>
</protein>
<accession>A0ACC2UTH1</accession>
<gene>
    <name evidence="1" type="ORF">DSO57_1002725</name>
</gene>